<dbReference type="Pfam" id="PF07992">
    <property type="entry name" value="Pyr_redox_2"/>
    <property type="match status" value="1"/>
</dbReference>
<dbReference type="OrthoDB" id="9808980at2"/>
<evidence type="ECO:0000256" key="5">
    <source>
        <dbReference type="ARBA" id="ARBA00022630"/>
    </source>
</evidence>
<keyword evidence="7" id="KW-0560">Oxidoreductase</keyword>
<dbReference type="RefSeq" id="WP_037444834.1">
    <property type="nucleotide sequence ID" value="NZ_JPEO01000017.1"/>
</dbReference>
<gene>
    <name evidence="11" type="ORF">HR45_16100</name>
</gene>
<feature type="domain" description="FAD/NAD(P)-binding" evidence="9">
    <location>
        <begin position="5"/>
        <end position="280"/>
    </location>
</feature>
<dbReference type="InterPro" id="IPR041364">
    <property type="entry name" value="Rbx-bd"/>
</dbReference>
<dbReference type="EMBL" id="JPEO01000017">
    <property type="protein sequence ID" value="KFZ36501.1"/>
    <property type="molecule type" value="Genomic_DNA"/>
</dbReference>
<evidence type="ECO:0000256" key="2">
    <source>
        <dbReference type="ARBA" id="ARBA00004496"/>
    </source>
</evidence>
<comment type="caution">
    <text evidence="11">The sequence shown here is derived from an EMBL/GenBank/DDBJ whole genome shotgun (WGS) entry which is preliminary data.</text>
</comment>
<dbReference type="Gene3D" id="3.30.390.120">
    <property type="match status" value="1"/>
</dbReference>
<dbReference type="eggNOG" id="COG0446">
    <property type="taxonomic scope" value="Bacteria"/>
</dbReference>
<dbReference type="GO" id="GO:0016491">
    <property type="term" value="F:oxidoreductase activity"/>
    <property type="evidence" value="ECO:0007669"/>
    <property type="project" value="UniProtKB-KW"/>
</dbReference>
<sequence>MYPPLIIIGSGFAAYQLIKTLRRKNSDMPIQLFTADNGDEYNKPDLSHVFTRQQRASDLITMTGKAFATQQKIEIFANTRVDKIDTDNHTITANGICYHYSRLVLATGAKTFIPILTGDATAEVITLNSLEEYRVSEQRVTQAQRILIMGGGLIGTELAMDLCSAGKKVQILDPSPHLMASMIPDFVATALEQQLRNDGVQIDCLDHVISVEYDQSCLVATTRNGLRYKTDCIISAAGLVPNTELAKKAGLTVQRGIVVDKTLRTSVDNIYALGDCAEINGKVMACMQPIVLSANVLASQLLSSTGELSLPAMMTKVKTPRYPIQSGGNCDSAASWQVNINEHGILARAYNHSQHLTGFVVTKDNISQAFPLLRELQAAN</sequence>
<keyword evidence="5" id="KW-0285">Flavoprotein</keyword>
<dbReference type="STRING" id="1515746.HR45_16100"/>
<keyword evidence="8" id="KW-0520">NAD</keyword>
<feature type="domain" description="Rubredoxin binding" evidence="10">
    <location>
        <begin position="308"/>
        <end position="376"/>
    </location>
</feature>
<comment type="similarity">
    <text evidence="3">Belongs to the FAD-dependent oxidoreductase family.</text>
</comment>
<dbReference type="PANTHER" id="PTHR43429">
    <property type="entry name" value="PYRIDINE NUCLEOTIDE-DISULFIDE OXIDOREDUCTASE DOMAIN-CONTAINING"/>
    <property type="match status" value="1"/>
</dbReference>
<comment type="cofactor">
    <cofactor evidence="1">
        <name>FAD</name>
        <dbReference type="ChEBI" id="CHEBI:57692"/>
    </cofactor>
</comment>
<dbReference type="AlphaFoldDB" id="A0A094JVN2"/>
<evidence type="ECO:0000259" key="10">
    <source>
        <dbReference type="Pfam" id="PF18113"/>
    </source>
</evidence>
<evidence type="ECO:0000256" key="4">
    <source>
        <dbReference type="ARBA" id="ARBA00022490"/>
    </source>
</evidence>
<evidence type="ECO:0000313" key="12">
    <source>
        <dbReference type="Proteomes" id="UP000029264"/>
    </source>
</evidence>
<dbReference type="Pfam" id="PF18113">
    <property type="entry name" value="Rbx_binding"/>
    <property type="match status" value="1"/>
</dbReference>
<dbReference type="SUPFAM" id="SSF51905">
    <property type="entry name" value="FAD/NAD(P)-binding domain"/>
    <property type="match status" value="1"/>
</dbReference>
<reference evidence="11 12" key="1">
    <citation type="submission" date="2014-06" db="EMBL/GenBank/DDBJ databases">
        <title>Shewanella sp. YQH10.</title>
        <authorList>
            <person name="Liu Y."/>
            <person name="Zeng R."/>
        </authorList>
    </citation>
    <scope>NUCLEOTIDE SEQUENCE [LARGE SCALE GENOMIC DNA]</scope>
    <source>
        <strain evidence="11 12">YQH10</strain>
    </source>
</reference>
<comment type="subcellular location">
    <subcellularLocation>
        <location evidence="2">Cytoplasm</location>
    </subcellularLocation>
</comment>
<evidence type="ECO:0000313" key="11">
    <source>
        <dbReference type="EMBL" id="KFZ36501.1"/>
    </source>
</evidence>
<evidence type="ECO:0000256" key="7">
    <source>
        <dbReference type="ARBA" id="ARBA00023002"/>
    </source>
</evidence>
<dbReference type="InterPro" id="IPR050260">
    <property type="entry name" value="FAD-bd_OxRdtase"/>
</dbReference>
<protein>
    <submittedName>
        <fullName evidence="11">NADH:flavorubredoxin oxidoreductase</fullName>
    </submittedName>
</protein>
<evidence type="ECO:0000256" key="3">
    <source>
        <dbReference type="ARBA" id="ARBA00006442"/>
    </source>
</evidence>
<proteinExistence type="inferred from homology"/>
<accession>A0A094JVN2</accession>
<dbReference type="InterPro" id="IPR036188">
    <property type="entry name" value="FAD/NAD-bd_sf"/>
</dbReference>
<evidence type="ECO:0000259" key="9">
    <source>
        <dbReference type="Pfam" id="PF07992"/>
    </source>
</evidence>
<organism evidence="11 12">
    <name type="scientific">Shewanella mangrovi</name>
    <dbReference type="NCBI Taxonomy" id="1515746"/>
    <lineage>
        <taxon>Bacteria</taxon>
        <taxon>Pseudomonadati</taxon>
        <taxon>Pseudomonadota</taxon>
        <taxon>Gammaproteobacteria</taxon>
        <taxon>Alteromonadales</taxon>
        <taxon>Shewanellaceae</taxon>
        <taxon>Shewanella</taxon>
    </lineage>
</organism>
<evidence type="ECO:0000256" key="8">
    <source>
        <dbReference type="ARBA" id="ARBA00023027"/>
    </source>
</evidence>
<dbReference type="PANTHER" id="PTHR43429:SF3">
    <property type="entry name" value="NITRITE REDUCTASE [NAD(P)H]"/>
    <property type="match status" value="1"/>
</dbReference>
<dbReference type="PRINTS" id="PR00368">
    <property type="entry name" value="FADPNR"/>
</dbReference>
<dbReference type="PRINTS" id="PR00411">
    <property type="entry name" value="PNDRDTASEI"/>
</dbReference>
<evidence type="ECO:0000256" key="1">
    <source>
        <dbReference type="ARBA" id="ARBA00001974"/>
    </source>
</evidence>
<evidence type="ECO:0000256" key="6">
    <source>
        <dbReference type="ARBA" id="ARBA00022827"/>
    </source>
</evidence>
<dbReference type="Proteomes" id="UP000029264">
    <property type="component" value="Unassembled WGS sequence"/>
</dbReference>
<dbReference type="GO" id="GO:0005737">
    <property type="term" value="C:cytoplasm"/>
    <property type="evidence" value="ECO:0007669"/>
    <property type="project" value="UniProtKB-SubCell"/>
</dbReference>
<dbReference type="NCBIfam" id="NF003437">
    <property type="entry name" value="PRK04965.1"/>
    <property type="match status" value="1"/>
</dbReference>
<dbReference type="InterPro" id="IPR023753">
    <property type="entry name" value="FAD/NAD-binding_dom"/>
</dbReference>
<keyword evidence="4" id="KW-0963">Cytoplasm</keyword>
<keyword evidence="6" id="KW-0274">FAD</keyword>
<dbReference type="Gene3D" id="3.50.50.60">
    <property type="entry name" value="FAD/NAD(P)-binding domain"/>
    <property type="match status" value="2"/>
</dbReference>
<keyword evidence="12" id="KW-1185">Reference proteome</keyword>
<name>A0A094JVN2_9GAMM</name>